<dbReference type="Pfam" id="PF01380">
    <property type="entry name" value="SIS"/>
    <property type="match status" value="1"/>
</dbReference>
<accession>A0A451D4T0</accession>
<organism evidence="11 12">
    <name type="scientific">Candidatus Erwinia haradaeae</name>
    <dbReference type="NCBI Taxonomy" id="1922217"/>
    <lineage>
        <taxon>Bacteria</taxon>
        <taxon>Pseudomonadati</taxon>
        <taxon>Pseudomonadota</taxon>
        <taxon>Gammaproteobacteria</taxon>
        <taxon>Enterobacterales</taxon>
        <taxon>Erwiniaceae</taxon>
        <taxon>Erwinia</taxon>
    </lineage>
</organism>
<dbReference type="PIRSF" id="PIRSF004692">
    <property type="entry name" value="KdsD_KpsF"/>
    <property type="match status" value="1"/>
</dbReference>
<evidence type="ECO:0000256" key="2">
    <source>
        <dbReference type="ARBA" id="ARBA00011881"/>
    </source>
</evidence>
<evidence type="ECO:0000313" key="12">
    <source>
        <dbReference type="Proteomes" id="UP000294338"/>
    </source>
</evidence>
<gene>
    <name evidence="11" type="primary">kdsD</name>
    <name evidence="11" type="ORF">ERCISPPS3390_627</name>
</gene>
<dbReference type="NCBIfam" id="NF008141">
    <property type="entry name" value="PRK10892.1"/>
    <property type="match status" value="1"/>
</dbReference>
<evidence type="ECO:0000256" key="5">
    <source>
        <dbReference type="PIRNR" id="PIRNR004692"/>
    </source>
</evidence>
<reference evidence="11 12" key="1">
    <citation type="submission" date="2019-02" db="EMBL/GenBank/DDBJ databases">
        <authorList>
            <person name="Manzano-Marin A."/>
            <person name="Manzano-Marin A."/>
        </authorList>
    </citation>
    <scope>NUCLEOTIDE SEQUENCE [LARGE SCALE GENOMIC DNA]</scope>
    <source>
        <strain evidence="11 12">ErCisplendens/pseudotsugae</strain>
    </source>
</reference>
<keyword evidence="6" id="KW-0479">Metal-binding</keyword>
<feature type="site" description="Catalytically relevant" evidence="7">
    <location>
        <position position="152"/>
    </location>
</feature>
<dbReference type="RefSeq" id="WP_197095346.1">
    <property type="nucleotide sequence ID" value="NZ_LR217705.1"/>
</dbReference>
<dbReference type="GO" id="GO:0097367">
    <property type="term" value="F:carbohydrate derivative binding"/>
    <property type="evidence" value="ECO:0007669"/>
    <property type="project" value="InterPro"/>
</dbReference>
<feature type="site" description="Catalytically relevant" evidence="7">
    <location>
        <position position="59"/>
    </location>
</feature>
<evidence type="ECO:0000256" key="4">
    <source>
        <dbReference type="ARBA" id="ARBA00023122"/>
    </source>
</evidence>
<dbReference type="GO" id="GO:0005975">
    <property type="term" value="P:carbohydrate metabolic process"/>
    <property type="evidence" value="ECO:0007669"/>
    <property type="project" value="InterPro"/>
</dbReference>
<feature type="site" description="Catalytically relevant" evidence="7">
    <location>
        <position position="111"/>
    </location>
</feature>
<comment type="similarity">
    <text evidence="1 5">Belongs to the SIS family. GutQ/KpsF subfamily.</text>
</comment>
<dbReference type="InterPro" id="IPR046348">
    <property type="entry name" value="SIS_dom_sf"/>
</dbReference>
<keyword evidence="6" id="KW-0862">Zinc</keyword>
<dbReference type="InterPro" id="IPR046342">
    <property type="entry name" value="CBS_dom_sf"/>
</dbReference>
<dbReference type="PROSITE" id="PS51371">
    <property type="entry name" value="CBS"/>
    <property type="match status" value="1"/>
</dbReference>
<dbReference type="InterPro" id="IPR035474">
    <property type="entry name" value="SIS_Kpsf"/>
</dbReference>
<evidence type="ECO:0000256" key="1">
    <source>
        <dbReference type="ARBA" id="ARBA00008165"/>
    </source>
</evidence>
<dbReference type="SUPFAM" id="SSF54631">
    <property type="entry name" value="CBS-domain pair"/>
    <property type="match status" value="1"/>
</dbReference>
<keyword evidence="3" id="KW-0677">Repeat</keyword>
<dbReference type="EMBL" id="LR217705">
    <property type="protein sequence ID" value="VFP80742.1"/>
    <property type="molecule type" value="Genomic_DNA"/>
</dbReference>
<dbReference type="PROSITE" id="PS51464">
    <property type="entry name" value="SIS"/>
    <property type="match status" value="1"/>
</dbReference>
<comment type="subunit">
    <text evidence="2">Homotetramer.</text>
</comment>
<evidence type="ECO:0000256" key="8">
    <source>
        <dbReference type="PROSITE-ProRule" id="PRU00703"/>
    </source>
</evidence>
<dbReference type="EC" id="5.3.1.13" evidence="5"/>
<dbReference type="Pfam" id="PF00571">
    <property type="entry name" value="CBS"/>
    <property type="match status" value="2"/>
</dbReference>
<dbReference type="Gene3D" id="3.10.580.10">
    <property type="entry name" value="CBS-domain"/>
    <property type="match status" value="1"/>
</dbReference>
<dbReference type="PANTHER" id="PTHR42745">
    <property type="match status" value="1"/>
</dbReference>
<comment type="catalytic activity">
    <reaction evidence="5">
        <text>D-arabinose 5-phosphate = D-ribulose 5-phosphate</text>
        <dbReference type="Rhea" id="RHEA:23104"/>
        <dbReference type="ChEBI" id="CHEBI:57693"/>
        <dbReference type="ChEBI" id="CHEBI:58121"/>
        <dbReference type="EC" id="5.3.1.13"/>
    </reaction>
</comment>
<evidence type="ECO:0000313" key="11">
    <source>
        <dbReference type="EMBL" id="VFP80742.1"/>
    </source>
</evidence>
<dbReference type="InterPro" id="IPR004800">
    <property type="entry name" value="KdsD/KpsF-type"/>
</dbReference>
<dbReference type="Gene3D" id="3.40.50.10490">
    <property type="entry name" value="Glucose-6-phosphate isomerase like protein, domain 1"/>
    <property type="match status" value="1"/>
</dbReference>
<dbReference type="GO" id="GO:1901135">
    <property type="term" value="P:carbohydrate derivative metabolic process"/>
    <property type="evidence" value="ECO:0007669"/>
    <property type="project" value="InterPro"/>
</dbReference>
<evidence type="ECO:0000259" key="10">
    <source>
        <dbReference type="PROSITE" id="PS51464"/>
    </source>
</evidence>
<evidence type="ECO:0000259" key="9">
    <source>
        <dbReference type="PROSITE" id="PS51371"/>
    </source>
</evidence>
<dbReference type="AlphaFoldDB" id="A0A451D4T0"/>
<feature type="binding site" evidence="6">
    <location>
        <position position="82"/>
    </location>
    <ligand>
        <name>Zn(2+)</name>
        <dbReference type="ChEBI" id="CHEBI:29105"/>
    </ligand>
</feature>
<keyword evidence="5 11" id="KW-0413">Isomerase</keyword>
<feature type="site" description="Catalytically relevant" evidence="7">
    <location>
        <position position="193"/>
    </location>
</feature>
<dbReference type="FunFam" id="3.40.50.10490:FF:000011">
    <property type="entry name" value="Arabinose 5-phosphate isomerase"/>
    <property type="match status" value="1"/>
</dbReference>
<name>A0A451D4T0_9GAMM</name>
<dbReference type="InterPro" id="IPR050986">
    <property type="entry name" value="GutQ/KpsF_isomerases"/>
</dbReference>
<evidence type="ECO:0000256" key="7">
    <source>
        <dbReference type="PIRSR" id="PIRSR004692-3"/>
    </source>
</evidence>
<protein>
    <recommendedName>
        <fullName evidence="5">Arabinose 5-phosphate isomerase</fullName>
        <shortName evidence="5">API</shortName>
        <ecNumber evidence="5">5.3.1.13</ecNumber>
    </recommendedName>
</protein>
<sequence length="330" mass="35930">MTHLVTENPCNFQKTGRAVLQIVREGLQQLDQYINEDFTHACKIIYHCRGKVVVMGIGKSGHIGKKIASTFASTGTPSFFVHPAEANHGDLGMVCTNDIVIAISNSGEALEILTLIPVLKRRDIILICITSRPESTMACAAKIHICVKVPQEACSLGLAPTSSTTATLVMGDALAIALLNARGFTQEDFALSHPGGALGHKLLLRVEDIMHTGNDIPRIQPEASLGQALLHMTSKKMGVIVICSIEGLIKGIFTDGDLRRILNLSMNIDVRNLRIDSVMTQFGIRVKPKTLVVDVMNMMKSKNITCVMISRNDQLLGLVHIHDILHTNIT</sequence>
<proteinExistence type="inferred from homology"/>
<dbReference type="InterPro" id="IPR000644">
    <property type="entry name" value="CBS_dom"/>
</dbReference>
<dbReference type="GO" id="GO:0019146">
    <property type="term" value="F:arabinose-5-phosphate isomerase activity"/>
    <property type="evidence" value="ECO:0007669"/>
    <property type="project" value="UniProtKB-EC"/>
</dbReference>
<dbReference type="NCBIfam" id="TIGR00393">
    <property type="entry name" value="kpsF"/>
    <property type="match status" value="1"/>
</dbReference>
<evidence type="ECO:0000256" key="6">
    <source>
        <dbReference type="PIRSR" id="PIRSR004692-2"/>
    </source>
</evidence>
<keyword evidence="4 8" id="KW-0129">CBS domain</keyword>
<feature type="domain" description="SIS" evidence="10">
    <location>
        <begin position="41"/>
        <end position="184"/>
    </location>
</feature>
<dbReference type="CDD" id="cd05014">
    <property type="entry name" value="SIS_Kpsf"/>
    <property type="match status" value="1"/>
</dbReference>
<dbReference type="CDD" id="cd04604">
    <property type="entry name" value="CBS_pair_SIS_assoc"/>
    <property type="match status" value="1"/>
</dbReference>
<dbReference type="GO" id="GO:0046872">
    <property type="term" value="F:metal ion binding"/>
    <property type="evidence" value="ECO:0007669"/>
    <property type="project" value="UniProtKB-KW"/>
</dbReference>
<dbReference type="Proteomes" id="UP000294338">
    <property type="component" value="Chromosome 1"/>
</dbReference>
<dbReference type="InterPro" id="IPR001347">
    <property type="entry name" value="SIS_dom"/>
</dbReference>
<feature type="domain" description="CBS" evidence="9">
    <location>
        <begin position="210"/>
        <end position="270"/>
    </location>
</feature>
<dbReference type="SUPFAM" id="SSF53697">
    <property type="entry name" value="SIS domain"/>
    <property type="match status" value="1"/>
</dbReference>
<dbReference type="PANTHER" id="PTHR42745:SF1">
    <property type="entry name" value="ARABINOSE 5-PHOSPHATE ISOMERASE KDSD"/>
    <property type="match status" value="1"/>
</dbReference>
<evidence type="ECO:0000256" key="3">
    <source>
        <dbReference type="ARBA" id="ARBA00022737"/>
    </source>
</evidence>